<evidence type="ECO:0000313" key="2">
    <source>
        <dbReference type="Proteomes" id="UP000321303"/>
    </source>
</evidence>
<dbReference type="EMBL" id="BJXV01000018">
    <property type="protein sequence ID" value="GEN29202.1"/>
    <property type="molecule type" value="Genomic_DNA"/>
</dbReference>
<gene>
    <name evidence="1" type="ORF">HVA01_28480</name>
</gene>
<keyword evidence="2" id="KW-1185">Reference proteome</keyword>
<evidence type="ECO:0000313" key="1">
    <source>
        <dbReference type="EMBL" id="GEN29202.1"/>
    </source>
</evidence>
<organism evidence="1 2">
    <name type="scientific">Halovibrio variabilis</name>
    <dbReference type="NCBI Taxonomy" id="31910"/>
    <lineage>
        <taxon>Bacteria</taxon>
        <taxon>Pseudomonadati</taxon>
        <taxon>Pseudomonadota</taxon>
        <taxon>Gammaproteobacteria</taxon>
        <taxon>Oceanospirillales</taxon>
        <taxon>Halomonadaceae</taxon>
        <taxon>Halovibrio</taxon>
    </lineage>
</organism>
<comment type="caution">
    <text evidence="1">The sequence shown here is derived from an EMBL/GenBank/DDBJ whole genome shotgun (WGS) entry which is preliminary data.</text>
</comment>
<proteinExistence type="predicted"/>
<sequence length="67" mass="7425">MGAVPAVRLFSIIVKGRPSFYDVETPLQRPGAEIDEGEKLGIEKTARNLFKLGGLVMSKLLKQPAWR</sequence>
<name>A0A511UVM8_9GAMM</name>
<protein>
    <submittedName>
        <fullName evidence="1">Uncharacterized protein</fullName>
    </submittedName>
</protein>
<dbReference type="RefSeq" id="WP_170243526.1">
    <property type="nucleotide sequence ID" value="NZ_BJXV01000018.1"/>
</dbReference>
<dbReference type="AlphaFoldDB" id="A0A511UVM8"/>
<reference evidence="1 2" key="1">
    <citation type="submission" date="2019-07" db="EMBL/GenBank/DDBJ databases">
        <title>Whole genome shotgun sequence of Halomonas variabilis NBRC 102410.</title>
        <authorList>
            <person name="Hosoyama A."/>
            <person name="Uohara A."/>
            <person name="Ohji S."/>
            <person name="Ichikawa N."/>
        </authorList>
    </citation>
    <scope>NUCLEOTIDE SEQUENCE [LARGE SCALE GENOMIC DNA]</scope>
    <source>
        <strain evidence="1 2">NBRC 102410</strain>
    </source>
</reference>
<accession>A0A511UVM8</accession>
<dbReference type="Proteomes" id="UP000321303">
    <property type="component" value="Unassembled WGS sequence"/>
</dbReference>